<keyword evidence="3" id="KW-1185">Reference proteome</keyword>
<dbReference type="EMBL" id="CAJJDN010000004">
    <property type="protein sequence ID" value="CAD8049736.1"/>
    <property type="molecule type" value="Genomic_DNA"/>
</dbReference>
<evidence type="ECO:0008006" key="4">
    <source>
        <dbReference type="Google" id="ProtNLM"/>
    </source>
</evidence>
<gene>
    <name evidence="2" type="ORF">PSON_ATCC_30995.1.T0040289</name>
</gene>
<dbReference type="AlphaFoldDB" id="A0A8S1K9V9"/>
<evidence type="ECO:0000256" key="1">
    <source>
        <dbReference type="SAM" id="Phobius"/>
    </source>
</evidence>
<reference evidence="2" key="1">
    <citation type="submission" date="2021-01" db="EMBL/GenBank/DDBJ databases">
        <authorList>
            <consortium name="Genoscope - CEA"/>
            <person name="William W."/>
        </authorList>
    </citation>
    <scope>NUCLEOTIDE SEQUENCE</scope>
</reference>
<name>A0A8S1K9V9_9CILI</name>
<keyword evidence="1" id="KW-0472">Membrane</keyword>
<evidence type="ECO:0000313" key="3">
    <source>
        <dbReference type="Proteomes" id="UP000692954"/>
    </source>
</evidence>
<accession>A0A8S1K9V9</accession>
<comment type="caution">
    <text evidence="2">The sequence shown here is derived from an EMBL/GenBank/DDBJ whole genome shotgun (WGS) entry which is preliminary data.</text>
</comment>
<protein>
    <recommendedName>
        <fullName evidence="4">Transmembrane protein</fullName>
    </recommendedName>
</protein>
<feature type="transmembrane region" description="Helical" evidence="1">
    <location>
        <begin position="12"/>
        <end position="33"/>
    </location>
</feature>
<dbReference type="Proteomes" id="UP000692954">
    <property type="component" value="Unassembled WGS sequence"/>
</dbReference>
<evidence type="ECO:0000313" key="2">
    <source>
        <dbReference type="EMBL" id="CAD8049736.1"/>
    </source>
</evidence>
<proteinExistence type="predicted"/>
<keyword evidence="1" id="KW-1133">Transmembrane helix</keyword>
<sequence length="103" mass="12741">MYITEQVNPIINFYFILKKINVSFIVCIQKIVYKIYQRYISKRINKNKLNKYEQKIIRYKIIVKIGIHKQIRADIKLKMQRVDIQLKYKNEMIIKERGQKYRN</sequence>
<organism evidence="2 3">
    <name type="scientific">Paramecium sonneborni</name>
    <dbReference type="NCBI Taxonomy" id="65129"/>
    <lineage>
        <taxon>Eukaryota</taxon>
        <taxon>Sar</taxon>
        <taxon>Alveolata</taxon>
        <taxon>Ciliophora</taxon>
        <taxon>Intramacronucleata</taxon>
        <taxon>Oligohymenophorea</taxon>
        <taxon>Peniculida</taxon>
        <taxon>Parameciidae</taxon>
        <taxon>Paramecium</taxon>
    </lineage>
</organism>
<keyword evidence="1" id="KW-0812">Transmembrane</keyword>